<dbReference type="Proteomes" id="UP000886893">
    <property type="component" value="Unassembled WGS sequence"/>
</dbReference>
<evidence type="ECO:0000313" key="2">
    <source>
        <dbReference type="Proteomes" id="UP000886893"/>
    </source>
</evidence>
<dbReference type="AlphaFoldDB" id="A0A9D1G865"/>
<gene>
    <name evidence="1" type="ORF">IAD04_03515</name>
</gene>
<evidence type="ECO:0000313" key="1">
    <source>
        <dbReference type="EMBL" id="HIT17434.1"/>
    </source>
</evidence>
<sequence>MKQEKTFLEKSKDALNELSKEDAIYDEIQIGPQEEPIIHDFPINIHQYRKYVKKKNQKKSQSN</sequence>
<comment type="caution">
    <text evidence="1">The sequence shown here is derived from an EMBL/GenBank/DDBJ whole genome shotgun (WGS) entry which is preliminary data.</text>
</comment>
<name>A0A9D1G865_9FIRM</name>
<accession>A0A9D1G865</accession>
<organism evidence="1 2">
    <name type="scientific">Candidatus Caccosoma faecigallinarum</name>
    <dbReference type="NCBI Taxonomy" id="2840720"/>
    <lineage>
        <taxon>Bacteria</taxon>
        <taxon>Bacillati</taxon>
        <taxon>Bacillota</taxon>
        <taxon>Bacillota incertae sedis</taxon>
        <taxon>Candidatus Caccosoma</taxon>
    </lineage>
</organism>
<reference evidence="1" key="2">
    <citation type="journal article" date="2021" name="PeerJ">
        <title>Extensive microbial diversity within the chicken gut microbiome revealed by metagenomics and culture.</title>
        <authorList>
            <person name="Gilroy R."/>
            <person name="Ravi A."/>
            <person name="Getino M."/>
            <person name="Pursley I."/>
            <person name="Horton D.L."/>
            <person name="Alikhan N.F."/>
            <person name="Baker D."/>
            <person name="Gharbi K."/>
            <person name="Hall N."/>
            <person name="Watson M."/>
            <person name="Adriaenssens E.M."/>
            <person name="Foster-Nyarko E."/>
            <person name="Jarju S."/>
            <person name="Secka A."/>
            <person name="Antonio M."/>
            <person name="Oren A."/>
            <person name="Chaudhuri R.R."/>
            <person name="La Ragione R."/>
            <person name="Hildebrand F."/>
            <person name="Pallen M.J."/>
        </authorList>
    </citation>
    <scope>NUCLEOTIDE SEQUENCE</scope>
    <source>
        <strain evidence="1">14508</strain>
    </source>
</reference>
<proteinExistence type="predicted"/>
<protein>
    <submittedName>
        <fullName evidence="1">Uncharacterized protein</fullName>
    </submittedName>
</protein>
<reference evidence="1" key="1">
    <citation type="submission" date="2020-10" db="EMBL/GenBank/DDBJ databases">
        <authorList>
            <person name="Gilroy R."/>
        </authorList>
    </citation>
    <scope>NUCLEOTIDE SEQUENCE</scope>
    <source>
        <strain evidence="1">14508</strain>
    </source>
</reference>
<dbReference type="EMBL" id="DVKI01000110">
    <property type="protein sequence ID" value="HIT17434.1"/>
    <property type="molecule type" value="Genomic_DNA"/>
</dbReference>